<feature type="region of interest" description="Disordered" evidence="1">
    <location>
        <begin position="1"/>
        <end position="46"/>
    </location>
</feature>
<gene>
    <name evidence="3" type="ORF">OBRU01_21487</name>
</gene>
<dbReference type="Gene3D" id="3.60.10.10">
    <property type="entry name" value="Endonuclease/exonuclease/phosphatase"/>
    <property type="match status" value="1"/>
</dbReference>
<dbReference type="AlphaFoldDB" id="A0A0L7KSM0"/>
<dbReference type="InterPro" id="IPR005135">
    <property type="entry name" value="Endo/exonuclease/phosphatase"/>
</dbReference>
<evidence type="ECO:0000256" key="1">
    <source>
        <dbReference type="SAM" id="MobiDB-lite"/>
    </source>
</evidence>
<proteinExistence type="predicted"/>
<dbReference type="Pfam" id="PF03372">
    <property type="entry name" value="Exo_endo_phos"/>
    <property type="match status" value="1"/>
</dbReference>
<comment type="caution">
    <text evidence="3">The sequence shown here is derived from an EMBL/GenBank/DDBJ whole genome shotgun (WGS) entry which is preliminary data.</text>
</comment>
<organism evidence="3 4">
    <name type="scientific">Operophtera brumata</name>
    <name type="common">Winter moth</name>
    <name type="synonym">Phalaena brumata</name>
    <dbReference type="NCBI Taxonomy" id="104452"/>
    <lineage>
        <taxon>Eukaryota</taxon>
        <taxon>Metazoa</taxon>
        <taxon>Ecdysozoa</taxon>
        <taxon>Arthropoda</taxon>
        <taxon>Hexapoda</taxon>
        <taxon>Insecta</taxon>
        <taxon>Pterygota</taxon>
        <taxon>Neoptera</taxon>
        <taxon>Endopterygota</taxon>
        <taxon>Lepidoptera</taxon>
        <taxon>Glossata</taxon>
        <taxon>Ditrysia</taxon>
        <taxon>Geometroidea</taxon>
        <taxon>Geometridae</taxon>
        <taxon>Larentiinae</taxon>
        <taxon>Operophtera</taxon>
    </lineage>
</organism>
<dbReference type="EMBL" id="JTDY01006140">
    <property type="protein sequence ID" value="KOB66252.1"/>
    <property type="molecule type" value="Genomic_DNA"/>
</dbReference>
<dbReference type="GO" id="GO:0003964">
    <property type="term" value="F:RNA-directed DNA polymerase activity"/>
    <property type="evidence" value="ECO:0007669"/>
    <property type="project" value="UniProtKB-KW"/>
</dbReference>
<accession>A0A0L7KSM0</accession>
<keyword evidence="3" id="KW-0695">RNA-directed DNA polymerase</keyword>
<name>A0A0L7KSM0_OPEBR</name>
<evidence type="ECO:0000313" key="3">
    <source>
        <dbReference type="EMBL" id="KOB66252.1"/>
    </source>
</evidence>
<reference evidence="3 4" key="1">
    <citation type="journal article" date="2015" name="Genome Biol. Evol.">
        <title>The genome of winter moth (Operophtera brumata) provides a genomic perspective on sexual dimorphism and phenology.</title>
        <authorList>
            <person name="Derks M.F."/>
            <person name="Smit S."/>
            <person name="Salis L."/>
            <person name="Schijlen E."/>
            <person name="Bossers A."/>
            <person name="Mateman C."/>
            <person name="Pijl A.S."/>
            <person name="de Ridder D."/>
            <person name="Groenen M.A."/>
            <person name="Visser M.E."/>
            <person name="Megens H.J."/>
        </authorList>
    </citation>
    <scope>NUCLEOTIDE SEQUENCE [LARGE SCALE GENOMIC DNA]</scope>
    <source>
        <strain evidence="3">WM2013NL</strain>
        <tissue evidence="3">Head and thorax</tissue>
    </source>
</reference>
<dbReference type="InterPro" id="IPR036691">
    <property type="entry name" value="Endo/exonu/phosph_ase_sf"/>
</dbReference>
<sequence>MYSNPFPTYQAPTRPPIPNYITPNQSVSYRKTLQTPPRPRALSGKSYDREAHQAIVGNIPSSLPNGCALMNDQSPSEVSQEDGLLDLLLTLIINIIKRENSIIPSNVAQKLMSAIALSSNNNGSNRNSASLRPKKSDLIHLISKFSPSVIAISETWLVPGSRFRVSGYSCLRDDRADGYAGCALLIRRSLPFS</sequence>
<evidence type="ECO:0000259" key="2">
    <source>
        <dbReference type="Pfam" id="PF03372"/>
    </source>
</evidence>
<dbReference type="Proteomes" id="UP000037510">
    <property type="component" value="Unassembled WGS sequence"/>
</dbReference>
<feature type="compositionally biased region" description="Polar residues" evidence="1">
    <location>
        <begin position="1"/>
        <end position="11"/>
    </location>
</feature>
<protein>
    <submittedName>
        <fullName evidence="3">RNA-directed DNA polymerase from mobile element jockey</fullName>
    </submittedName>
</protein>
<evidence type="ECO:0000313" key="4">
    <source>
        <dbReference type="Proteomes" id="UP000037510"/>
    </source>
</evidence>
<feature type="domain" description="Endonuclease/exonuclease/phosphatase" evidence="2">
    <location>
        <begin position="122"/>
        <end position="192"/>
    </location>
</feature>
<keyword evidence="4" id="KW-1185">Reference proteome</keyword>
<keyword evidence="3" id="KW-0808">Transferase</keyword>
<keyword evidence="3" id="KW-0548">Nucleotidyltransferase</keyword>
<feature type="compositionally biased region" description="Polar residues" evidence="1">
    <location>
        <begin position="21"/>
        <end position="35"/>
    </location>
</feature>